<keyword evidence="9 13" id="KW-0460">Magnesium</keyword>
<dbReference type="SFLD" id="SFLDS00003">
    <property type="entry name" value="Haloacid_Dehalogenase"/>
    <property type="match status" value="1"/>
</dbReference>
<proteinExistence type="inferred from homology"/>
<keyword evidence="10" id="KW-0448">Lipopolysaccharide biosynthesis</keyword>
<sequence length="192" mass="20933">MKERKNKTRSEKMSLETMGLKTREKLSQTRLLLLDVDGVLTRGDIIYDDRGVEIKRFSVKDGLGLRLLMDAGTPAALVTGRRSEALAHRSRNLGVKLVFDGVRDKAALLGEIEKKTGVGPAEMAFVGDDLPDLPIMRRVGLSIAVSDACDEVKERADLVTEAPGGDGAVREVCESILKARGLWEGIIGRFVS</sequence>
<evidence type="ECO:0000313" key="14">
    <source>
        <dbReference type="EMBL" id="VEN75108.1"/>
    </source>
</evidence>
<keyword evidence="8 14" id="KW-0378">Hydrolase</keyword>
<dbReference type="GO" id="GO:0019143">
    <property type="term" value="F:3-deoxy-manno-octulosonate-8-phosphatase activity"/>
    <property type="evidence" value="ECO:0007669"/>
    <property type="project" value="UniProtKB-EC"/>
</dbReference>
<dbReference type="PIRSF" id="PIRSF006118">
    <property type="entry name" value="KDO8-P_Ptase"/>
    <property type="match status" value="1"/>
</dbReference>
<evidence type="ECO:0000256" key="7">
    <source>
        <dbReference type="ARBA" id="ARBA00022723"/>
    </source>
</evidence>
<evidence type="ECO:0000256" key="9">
    <source>
        <dbReference type="ARBA" id="ARBA00022842"/>
    </source>
</evidence>
<feature type="binding site" evidence="13">
    <location>
        <position position="35"/>
    </location>
    <ligand>
        <name>Mg(2+)</name>
        <dbReference type="ChEBI" id="CHEBI:18420"/>
    </ligand>
</feature>
<dbReference type="GO" id="GO:0008781">
    <property type="term" value="F:N-acylneuraminate cytidylyltransferase activity"/>
    <property type="evidence" value="ECO:0007669"/>
    <property type="project" value="TreeGrafter"/>
</dbReference>
<feature type="binding site" evidence="12">
    <location>
        <position position="37"/>
    </location>
    <ligand>
        <name>substrate</name>
    </ligand>
</feature>
<feature type="binding site" evidence="12">
    <location>
        <position position="66"/>
    </location>
    <ligand>
        <name>substrate</name>
    </ligand>
</feature>
<dbReference type="Pfam" id="PF08282">
    <property type="entry name" value="Hydrolase_3"/>
    <property type="match status" value="1"/>
</dbReference>
<evidence type="ECO:0000256" key="13">
    <source>
        <dbReference type="PIRSR" id="PIRSR006118-2"/>
    </source>
</evidence>
<feature type="binding site" evidence="12">
    <location>
        <position position="89"/>
    </location>
    <ligand>
        <name>substrate</name>
    </ligand>
</feature>
<evidence type="ECO:0000256" key="2">
    <source>
        <dbReference type="ARBA" id="ARBA00001946"/>
    </source>
</evidence>
<gene>
    <name evidence="14" type="primary">kdsC</name>
    <name evidence="14" type="ORF">EPICR_60095</name>
</gene>
<evidence type="ECO:0000256" key="3">
    <source>
        <dbReference type="ARBA" id="ARBA00005893"/>
    </source>
</evidence>
<dbReference type="InterPro" id="IPR023214">
    <property type="entry name" value="HAD_sf"/>
</dbReference>
<protein>
    <recommendedName>
        <fullName evidence="6">3-deoxy-D-manno-octulosonate 8-phosphate phosphatase KdsC</fullName>
        <ecNumber evidence="5">3.1.3.45</ecNumber>
    </recommendedName>
    <alternativeName>
        <fullName evidence="11">KDO 8-P phosphatase</fullName>
    </alternativeName>
</protein>
<dbReference type="EC" id="3.1.3.45" evidence="5"/>
<evidence type="ECO:0000256" key="5">
    <source>
        <dbReference type="ARBA" id="ARBA00013066"/>
    </source>
</evidence>
<keyword evidence="7 13" id="KW-0479">Metal-binding</keyword>
<dbReference type="PANTHER" id="PTHR21485:SF6">
    <property type="entry name" value="N-ACYLNEURAMINATE CYTIDYLYLTRANSFERASE-RELATED"/>
    <property type="match status" value="1"/>
</dbReference>
<dbReference type="AlphaFoldDB" id="A0A484HNF8"/>
<organism evidence="14">
    <name type="scientific">uncultured Desulfobacteraceae bacterium</name>
    <dbReference type="NCBI Taxonomy" id="218296"/>
    <lineage>
        <taxon>Bacteria</taxon>
        <taxon>Pseudomonadati</taxon>
        <taxon>Thermodesulfobacteriota</taxon>
        <taxon>Desulfobacteria</taxon>
        <taxon>Desulfobacterales</taxon>
        <taxon>Desulfobacteraceae</taxon>
        <taxon>environmental samples</taxon>
    </lineage>
</organism>
<evidence type="ECO:0000256" key="4">
    <source>
        <dbReference type="ARBA" id="ARBA00011881"/>
    </source>
</evidence>
<dbReference type="Gene3D" id="3.40.50.1000">
    <property type="entry name" value="HAD superfamily/HAD-like"/>
    <property type="match status" value="1"/>
</dbReference>
<feature type="binding site" evidence="12">
    <location>
        <position position="81"/>
    </location>
    <ligand>
        <name>substrate</name>
    </ligand>
</feature>
<name>A0A484HNF8_9BACT</name>
<comment type="catalytic activity">
    <reaction evidence="1">
        <text>3-deoxy-alpha-D-manno-2-octulosonate-8-phosphate + H2O = 3-deoxy-alpha-D-manno-oct-2-ulosonate + phosphate</text>
        <dbReference type="Rhea" id="RHEA:11500"/>
        <dbReference type="ChEBI" id="CHEBI:15377"/>
        <dbReference type="ChEBI" id="CHEBI:43474"/>
        <dbReference type="ChEBI" id="CHEBI:85985"/>
        <dbReference type="ChEBI" id="CHEBI:85986"/>
        <dbReference type="EC" id="3.1.3.45"/>
    </reaction>
</comment>
<feature type="binding site" evidence="13">
    <location>
        <position position="128"/>
    </location>
    <ligand>
        <name>Mg(2+)</name>
        <dbReference type="ChEBI" id="CHEBI:18420"/>
    </ligand>
</feature>
<dbReference type="SUPFAM" id="SSF56784">
    <property type="entry name" value="HAD-like"/>
    <property type="match status" value="1"/>
</dbReference>
<reference evidence="14" key="1">
    <citation type="submission" date="2019-01" db="EMBL/GenBank/DDBJ databases">
        <authorList>
            <consortium name="Genoscope - CEA"/>
            <person name="William W."/>
        </authorList>
    </citation>
    <scope>NUCLEOTIDE SEQUENCE</scope>
    <source>
        <strain evidence="14">CR-1</strain>
    </source>
</reference>
<comment type="similarity">
    <text evidence="3">Belongs to the KdsC family.</text>
</comment>
<evidence type="ECO:0000256" key="8">
    <source>
        <dbReference type="ARBA" id="ARBA00022801"/>
    </source>
</evidence>
<dbReference type="GO" id="GO:0046872">
    <property type="term" value="F:metal ion binding"/>
    <property type="evidence" value="ECO:0007669"/>
    <property type="project" value="UniProtKB-KW"/>
</dbReference>
<evidence type="ECO:0000256" key="1">
    <source>
        <dbReference type="ARBA" id="ARBA00000898"/>
    </source>
</evidence>
<dbReference type="FunFam" id="3.40.50.1000:FF:000029">
    <property type="entry name" value="3-deoxy-D-manno-octulosonate 8-phosphate phosphatase KdsC"/>
    <property type="match status" value="1"/>
</dbReference>
<dbReference type="SFLD" id="SFLDG01138">
    <property type="entry name" value="C1.6.2:_Deoxy-d-mannose-octulo"/>
    <property type="match status" value="1"/>
</dbReference>
<dbReference type="InterPro" id="IPR050793">
    <property type="entry name" value="CMP-NeuNAc_synthase"/>
</dbReference>
<evidence type="ECO:0000256" key="12">
    <source>
        <dbReference type="PIRSR" id="PIRSR006118-1"/>
    </source>
</evidence>
<comment type="subunit">
    <text evidence="4">Homotetramer.</text>
</comment>
<dbReference type="SFLD" id="SFLDG01136">
    <property type="entry name" value="C1.6:_Phosphoserine_Phosphatas"/>
    <property type="match status" value="1"/>
</dbReference>
<evidence type="ECO:0000256" key="10">
    <source>
        <dbReference type="ARBA" id="ARBA00022985"/>
    </source>
</evidence>
<dbReference type="NCBIfam" id="TIGR01670">
    <property type="entry name" value="KdsC-phosphatas"/>
    <property type="match status" value="1"/>
</dbReference>
<evidence type="ECO:0000256" key="6">
    <source>
        <dbReference type="ARBA" id="ARBA00020092"/>
    </source>
</evidence>
<dbReference type="InterPro" id="IPR010023">
    <property type="entry name" value="KdsC_fam"/>
</dbReference>
<dbReference type="InterPro" id="IPR036412">
    <property type="entry name" value="HAD-like_sf"/>
</dbReference>
<dbReference type="PANTHER" id="PTHR21485">
    <property type="entry name" value="HAD SUPERFAMILY MEMBERS CMAS AND KDSC"/>
    <property type="match status" value="1"/>
</dbReference>
<evidence type="ECO:0000256" key="11">
    <source>
        <dbReference type="ARBA" id="ARBA00031051"/>
    </source>
</evidence>
<dbReference type="GO" id="GO:0009103">
    <property type="term" value="P:lipopolysaccharide biosynthetic process"/>
    <property type="evidence" value="ECO:0007669"/>
    <property type="project" value="UniProtKB-KW"/>
</dbReference>
<feature type="binding site" evidence="12">
    <location>
        <position position="105"/>
    </location>
    <ligand>
        <name>substrate</name>
    </ligand>
</feature>
<dbReference type="EMBL" id="CAACVI010000049">
    <property type="protein sequence ID" value="VEN75108.1"/>
    <property type="molecule type" value="Genomic_DNA"/>
</dbReference>
<comment type="cofactor">
    <cofactor evidence="2 13">
        <name>Mg(2+)</name>
        <dbReference type="ChEBI" id="CHEBI:18420"/>
    </cofactor>
</comment>
<accession>A0A484HNF8</accession>